<evidence type="ECO:0000313" key="2">
    <source>
        <dbReference type="Proteomes" id="UP000190897"/>
    </source>
</evidence>
<gene>
    <name evidence="1" type="ORF">SAMN05660293_05340</name>
</gene>
<sequence>MFWEARDLSCVYRNKNCVTKRLVSVFIGINKIDQPCSDWRRKTRKTIETLFSQLCDQQLIKRNYAKTSDGLFARIVAKIASVSILKAINSLANKPLGRIKHALLC</sequence>
<dbReference type="AlphaFoldDB" id="A0A1T5HDL2"/>
<dbReference type="Proteomes" id="UP000190897">
    <property type="component" value="Unassembled WGS sequence"/>
</dbReference>
<accession>A0A1T5HDL2</accession>
<reference evidence="2" key="1">
    <citation type="submission" date="2017-02" db="EMBL/GenBank/DDBJ databases">
        <authorList>
            <person name="Varghese N."/>
            <person name="Submissions S."/>
        </authorList>
    </citation>
    <scope>NUCLEOTIDE SEQUENCE [LARGE SCALE GENOMIC DNA]</scope>
    <source>
        <strain evidence="2">DSM 22270</strain>
    </source>
</reference>
<keyword evidence="2" id="KW-1185">Reference proteome</keyword>
<evidence type="ECO:0008006" key="3">
    <source>
        <dbReference type="Google" id="ProtNLM"/>
    </source>
</evidence>
<name>A0A1T5HDL2_9BACT</name>
<evidence type="ECO:0000313" key="1">
    <source>
        <dbReference type="EMBL" id="SKC18611.1"/>
    </source>
</evidence>
<proteinExistence type="predicted"/>
<protein>
    <recommendedName>
        <fullName evidence="3">Transposase DDE domain-containing protein</fullName>
    </recommendedName>
</protein>
<dbReference type="EMBL" id="FUZA01000011">
    <property type="protein sequence ID" value="SKC18611.1"/>
    <property type="molecule type" value="Genomic_DNA"/>
</dbReference>
<organism evidence="1 2">
    <name type="scientific">Dyadobacter psychrophilus</name>
    <dbReference type="NCBI Taxonomy" id="651661"/>
    <lineage>
        <taxon>Bacteria</taxon>
        <taxon>Pseudomonadati</taxon>
        <taxon>Bacteroidota</taxon>
        <taxon>Cytophagia</taxon>
        <taxon>Cytophagales</taxon>
        <taxon>Spirosomataceae</taxon>
        <taxon>Dyadobacter</taxon>
    </lineage>
</organism>